<organism evidence="1 2">
    <name type="scientific">Sphagnurus paluster</name>
    <dbReference type="NCBI Taxonomy" id="117069"/>
    <lineage>
        <taxon>Eukaryota</taxon>
        <taxon>Fungi</taxon>
        <taxon>Dikarya</taxon>
        <taxon>Basidiomycota</taxon>
        <taxon>Agaricomycotina</taxon>
        <taxon>Agaricomycetes</taxon>
        <taxon>Agaricomycetidae</taxon>
        <taxon>Agaricales</taxon>
        <taxon>Tricholomatineae</taxon>
        <taxon>Lyophyllaceae</taxon>
        <taxon>Sphagnurus</taxon>
    </lineage>
</organism>
<reference evidence="1" key="1">
    <citation type="submission" date="2021-02" db="EMBL/GenBank/DDBJ databases">
        <authorList>
            <person name="Nieuwenhuis M."/>
            <person name="Van De Peppel L.J.J."/>
        </authorList>
    </citation>
    <scope>NUCLEOTIDE SEQUENCE</scope>
    <source>
        <strain evidence="1">D49</strain>
    </source>
</reference>
<accession>A0A9P7GU33</accession>
<dbReference type="Proteomes" id="UP000717328">
    <property type="component" value="Unassembled WGS sequence"/>
</dbReference>
<dbReference type="InterPro" id="IPR052523">
    <property type="entry name" value="Trichothecene_AcTrans"/>
</dbReference>
<feature type="non-terminal residue" evidence="1">
    <location>
        <position position="179"/>
    </location>
</feature>
<dbReference type="InterPro" id="IPR016181">
    <property type="entry name" value="Acyl_CoA_acyltransferase"/>
</dbReference>
<dbReference type="SUPFAM" id="SSF55729">
    <property type="entry name" value="Acyl-CoA N-acyltransferases (Nat)"/>
    <property type="match status" value="1"/>
</dbReference>
<dbReference type="PANTHER" id="PTHR42791:SF1">
    <property type="entry name" value="N-ACETYLTRANSFERASE DOMAIN-CONTAINING PROTEIN"/>
    <property type="match status" value="1"/>
</dbReference>
<reference evidence="1" key="2">
    <citation type="submission" date="2021-10" db="EMBL/GenBank/DDBJ databases">
        <title>Phylogenomics reveals ancestral predisposition of the termite-cultivated fungus Termitomyces towards a domesticated lifestyle.</title>
        <authorList>
            <person name="Auxier B."/>
            <person name="Grum-Grzhimaylo A."/>
            <person name="Cardenas M.E."/>
            <person name="Lodge J.D."/>
            <person name="Laessoe T."/>
            <person name="Pedersen O."/>
            <person name="Smith M.E."/>
            <person name="Kuyper T.W."/>
            <person name="Franco-Molano E.A."/>
            <person name="Baroni T.J."/>
            <person name="Aanen D.K."/>
        </authorList>
    </citation>
    <scope>NUCLEOTIDE SEQUENCE</scope>
    <source>
        <strain evidence="1">D49</strain>
    </source>
</reference>
<name>A0A9P7GU33_9AGAR</name>
<dbReference type="EMBL" id="JABCKI010000052">
    <property type="protein sequence ID" value="KAG5653455.1"/>
    <property type="molecule type" value="Genomic_DNA"/>
</dbReference>
<sequence>IPPKATTGGPPNDECTKLARWVVKILGELRKKVKRDPEEERRRKEVDERLSEAAYRAFGRRLDKMWLVEGLWTTLSVQGNGYGGMLLDAVTALVSMRVEHSTFCSGLINELEADWAGESTWLQSSNIENTRFYDRHGFQTVETVLIGENNPTWHKKPVPVSIMIREPRWPPSRGWLNSD</sequence>
<dbReference type="AlphaFoldDB" id="A0A9P7GU33"/>
<keyword evidence="2" id="KW-1185">Reference proteome</keyword>
<protein>
    <recommendedName>
        <fullName evidence="3">N-acetyltransferase domain-containing protein</fullName>
    </recommendedName>
</protein>
<evidence type="ECO:0008006" key="3">
    <source>
        <dbReference type="Google" id="ProtNLM"/>
    </source>
</evidence>
<evidence type="ECO:0000313" key="2">
    <source>
        <dbReference type="Proteomes" id="UP000717328"/>
    </source>
</evidence>
<evidence type="ECO:0000313" key="1">
    <source>
        <dbReference type="EMBL" id="KAG5653455.1"/>
    </source>
</evidence>
<dbReference type="Gene3D" id="3.40.630.30">
    <property type="match status" value="1"/>
</dbReference>
<proteinExistence type="predicted"/>
<comment type="caution">
    <text evidence="1">The sequence shown here is derived from an EMBL/GenBank/DDBJ whole genome shotgun (WGS) entry which is preliminary data.</text>
</comment>
<dbReference type="OrthoDB" id="2744543at2759"/>
<dbReference type="PANTHER" id="PTHR42791">
    <property type="entry name" value="GNAT FAMILY ACETYLTRANSFERASE"/>
    <property type="match status" value="1"/>
</dbReference>
<gene>
    <name evidence="1" type="ORF">H0H81_000344</name>
</gene>